<gene>
    <name evidence="1" type="ORF">GMARGA_LOCUS6816</name>
</gene>
<accession>A0ABN7UHQ5</accession>
<dbReference type="EMBL" id="CAJVQB010003164">
    <property type="protein sequence ID" value="CAG8599589.1"/>
    <property type="molecule type" value="Genomic_DNA"/>
</dbReference>
<dbReference type="Proteomes" id="UP000789901">
    <property type="component" value="Unassembled WGS sequence"/>
</dbReference>
<keyword evidence="2" id="KW-1185">Reference proteome</keyword>
<evidence type="ECO:0000313" key="2">
    <source>
        <dbReference type="Proteomes" id="UP000789901"/>
    </source>
</evidence>
<reference evidence="1 2" key="1">
    <citation type="submission" date="2021-06" db="EMBL/GenBank/DDBJ databases">
        <authorList>
            <person name="Kallberg Y."/>
            <person name="Tangrot J."/>
            <person name="Rosling A."/>
        </authorList>
    </citation>
    <scope>NUCLEOTIDE SEQUENCE [LARGE SCALE GENOMIC DNA]</scope>
    <source>
        <strain evidence="1 2">120-4 pot B 10/14</strain>
    </source>
</reference>
<protein>
    <submittedName>
        <fullName evidence="1">12265_t:CDS:1</fullName>
    </submittedName>
</protein>
<organism evidence="1 2">
    <name type="scientific">Gigaspora margarita</name>
    <dbReference type="NCBI Taxonomy" id="4874"/>
    <lineage>
        <taxon>Eukaryota</taxon>
        <taxon>Fungi</taxon>
        <taxon>Fungi incertae sedis</taxon>
        <taxon>Mucoromycota</taxon>
        <taxon>Glomeromycotina</taxon>
        <taxon>Glomeromycetes</taxon>
        <taxon>Diversisporales</taxon>
        <taxon>Gigasporaceae</taxon>
        <taxon>Gigaspora</taxon>
    </lineage>
</organism>
<comment type="caution">
    <text evidence="1">The sequence shown here is derived from an EMBL/GenBank/DDBJ whole genome shotgun (WGS) entry which is preliminary data.</text>
</comment>
<name>A0ABN7UHQ5_GIGMA</name>
<evidence type="ECO:0000313" key="1">
    <source>
        <dbReference type="EMBL" id="CAG8599589.1"/>
    </source>
</evidence>
<sequence length="86" mass="9672">MDTSLSNFDKMEHLLGNIKELSEKSVKSSDVMNNKEEELANALMTKLIEESRVKNVEQRIKKGNEMEITIGMTAALKQVADNNGFI</sequence>
<proteinExistence type="predicted"/>